<feature type="domain" description="PARP alpha-helical" evidence="1">
    <location>
        <begin position="143"/>
        <end position="208"/>
    </location>
</feature>
<proteinExistence type="predicted"/>
<organism evidence="2 3">
    <name type="scientific">Agarivorans gilvus</name>
    <dbReference type="NCBI Taxonomy" id="680279"/>
    <lineage>
        <taxon>Bacteria</taxon>
        <taxon>Pseudomonadati</taxon>
        <taxon>Pseudomonadota</taxon>
        <taxon>Gammaproteobacteria</taxon>
        <taxon>Alteromonadales</taxon>
        <taxon>Alteromonadaceae</taxon>
        <taxon>Agarivorans</taxon>
    </lineage>
</organism>
<protein>
    <recommendedName>
        <fullName evidence="1">PARP alpha-helical domain-containing protein</fullName>
    </recommendedName>
</protein>
<dbReference type="InterPro" id="IPR009363">
    <property type="entry name" value="Phage_Mu_Gp16"/>
</dbReference>
<evidence type="ECO:0000313" key="2">
    <source>
        <dbReference type="EMBL" id="GGA95979.1"/>
    </source>
</evidence>
<dbReference type="Proteomes" id="UP000651977">
    <property type="component" value="Unassembled WGS sequence"/>
</dbReference>
<accession>A0ABQ1HX88</accession>
<comment type="caution">
    <text evidence="2">The sequence shown here is derived from an EMBL/GenBank/DDBJ whole genome shotgun (WGS) entry which is preliminary data.</text>
</comment>
<dbReference type="Pfam" id="PF06252">
    <property type="entry name" value="GemA"/>
    <property type="match status" value="1"/>
</dbReference>
<dbReference type="InterPro" id="IPR004102">
    <property type="entry name" value="Poly(ADP-ribose)pol_reg_dom"/>
</dbReference>
<dbReference type="EMBL" id="BMDY01000003">
    <property type="protein sequence ID" value="GGA95979.1"/>
    <property type="molecule type" value="Genomic_DNA"/>
</dbReference>
<dbReference type="RefSeq" id="WP_055732875.1">
    <property type="nucleotide sequence ID" value="NZ_BMDY01000003.1"/>
</dbReference>
<reference evidence="3" key="1">
    <citation type="journal article" date="2019" name="Int. J. Syst. Evol. Microbiol.">
        <title>The Global Catalogue of Microorganisms (GCM) 10K type strain sequencing project: providing services to taxonomists for standard genome sequencing and annotation.</title>
        <authorList>
            <consortium name="The Broad Institute Genomics Platform"/>
            <consortium name="The Broad Institute Genome Sequencing Center for Infectious Disease"/>
            <person name="Wu L."/>
            <person name="Ma J."/>
        </authorList>
    </citation>
    <scope>NUCLEOTIDE SEQUENCE [LARGE SCALE GENOMIC DNA]</scope>
    <source>
        <strain evidence="3">CGMCC 1.10131</strain>
    </source>
</reference>
<sequence length="208" mass="23911">MSKIGYRPKGWYIKVINVAKTQLTMDEDSYRSNLMQLTGKASLKEMAIPELVTVLSFMQRHGFKLQATNKKAKPMATPQLQKLKQVWVSLAHLNCLRDKSDAAFEAWALTAAKRLLPQPVDSLQWLPRGVVHQLIEQIKQWHRRELLKVVPEMAQRLPSAAYIKEDIGEIDWIQHEVLENLSKVSQADLERAYQSLSKILSLYKEGAY</sequence>
<name>A0ABQ1HX88_9ALTE</name>
<keyword evidence="3" id="KW-1185">Reference proteome</keyword>
<evidence type="ECO:0000313" key="3">
    <source>
        <dbReference type="Proteomes" id="UP000651977"/>
    </source>
</evidence>
<evidence type="ECO:0000259" key="1">
    <source>
        <dbReference type="PROSITE" id="PS51060"/>
    </source>
</evidence>
<gene>
    <name evidence="2" type="ORF">GCM10007414_06070</name>
</gene>
<dbReference type="PROSITE" id="PS51060">
    <property type="entry name" value="PARP_ALPHA_HD"/>
    <property type="match status" value="1"/>
</dbReference>